<keyword evidence="2" id="KW-1185">Reference proteome</keyword>
<name>A0ABW9V0Q1_9SPHN</name>
<evidence type="ECO:0000313" key="2">
    <source>
        <dbReference type="Proteomes" id="UP000444401"/>
    </source>
</evidence>
<proteinExistence type="predicted"/>
<dbReference type="EMBL" id="WTYO01000006">
    <property type="protein sequence ID" value="MXO69615.1"/>
    <property type="molecule type" value="Genomic_DNA"/>
</dbReference>
<organism evidence="1 2">
    <name type="scientific">Pelagerythrobacter marinus</name>
    <dbReference type="NCBI Taxonomy" id="538382"/>
    <lineage>
        <taxon>Bacteria</taxon>
        <taxon>Pseudomonadati</taxon>
        <taxon>Pseudomonadota</taxon>
        <taxon>Alphaproteobacteria</taxon>
        <taxon>Sphingomonadales</taxon>
        <taxon>Erythrobacteraceae</taxon>
        <taxon>Pelagerythrobacter</taxon>
    </lineage>
</organism>
<evidence type="ECO:0000313" key="1">
    <source>
        <dbReference type="EMBL" id="MXO69615.1"/>
    </source>
</evidence>
<dbReference type="RefSeq" id="WP_160734240.1">
    <property type="nucleotide sequence ID" value="NZ_WTYO01000006.1"/>
</dbReference>
<gene>
    <name evidence="1" type="ORF">GRI72_12370</name>
</gene>
<sequence length="92" mass="9990">MTDAAEAVVKDAIVCRILRVDDYHRWLHAAMDETRALCVPYGAEVAIDQSAQPWRSGWFGSTPATTCASVSCPQIASTLAAHFPDRVTVTVL</sequence>
<comment type="caution">
    <text evidence="1">The sequence shown here is derived from an EMBL/GenBank/DDBJ whole genome shotgun (WGS) entry which is preliminary data.</text>
</comment>
<protein>
    <submittedName>
        <fullName evidence="1">Uncharacterized protein</fullName>
    </submittedName>
</protein>
<dbReference type="Proteomes" id="UP000444401">
    <property type="component" value="Unassembled WGS sequence"/>
</dbReference>
<reference evidence="1 2" key="1">
    <citation type="submission" date="2019-12" db="EMBL/GenBank/DDBJ databases">
        <title>Genomic-based taxomic classification of the family Erythrobacteraceae.</title>
        <authorList>
            <person name="Xu L."/>
        </authorList>
    </citation>
    <scope>NUCLEOTIDE SEQUENCE [LARGE SCALE GENOMIC DNA]</scope>
    <source>
        <strain evidence="1 2">H32</strain>
    </source>
</reference>
<accession>A0ABW9V0Q1</accession>